<keyword evidence="9" id="KW-0239">DNA-directed DNA polymerase</keyword>
<keyword evidence="10" id="KW-0233">DNA recombination</keyword>
<sequence>MARPLTPQHNSFAKRANCTILEKTQCLMNQANIPKSYWADAVNTAVLLSNLSPTTSRANQSPNFLWTNTSPNLDRLRTFGCREVIHNLKR</sequence>
<dbReference type="Proteomes" id="UP000765509">
    <property type="component" value="Unassembled WGS sequence"/>
</dbReference>
<evidence type="ECO:0000256" key="1">
    <source>
        <dbReference type="ARBA" id="ARBA00022695"/>
    </source>
</evidence>
<dbReference type="GO" id="GO:0015074">
    <property type="term" value="P:DNA integration"/>
    <property type="evidence" value="ECO:0007669"/>
    <property type="project" value="UniProtKB-KW"/>
</dbReference>
<dbReference type="SUPFAM" id="SSF53098">
    <property type="entry name" value="Ribonuclease H-like"/>
    <property type="match status" value="1"/>
</dbReference>
<reference evidence="11" key="1">
    <citation type="submission" date="2021-03" db="EMBL/GenBank/DDBJ databases">
        <title>Draft genome sequence of rust myrtle Austropuccinia psidii MF-1, a brazilian biotype.</title>
        <authorList>
            <person name="Quecine M.C."/>
            <person name="Pachon D.M.R."/>
            <person name="Bonatelli M.L."/>
            <person name="Correr F.H."/>
            <person name="Franceschini L.M."/>
            <person name="Leite T.F."/>
            <person name="Margarido G.R.A."/>
            <person name="Almeida C.A."/>
            <person name="Ferrarezi J.A."/>
            <person name="Labate C.A."/>
        </authorList>
    </citation>
    <scope>NUCLEOTIDE SEQUENCE</scope>
    <source>
        <strain evidence="11">MF-1</strain>
    </source>
</reference>
<dbReference type="OrthoDB" id="7691805at2759"/>
<dbReference type="Gene3D" id="3.30.420.10">
    <property type="entry name" value="Ribonuclease H-like superfamily/Ribonuclease H"/>
    <property type="match status" value="1"/>
</dbReference>
<dbReference type="GO" id="GO:0046872">
    <property type="term" value="F:metal ion binding"/>
    <property type="evidence" value="ECO:0007669"/>
    <property type="project" value="UniProtKB-KW"/>
</dbReference>
<dbReference type="InterPro" id="IPR036397">
    <property type="entry name" value="RNaseH_sf"/>
</dbReference>
<evidence type="ECO:0000256" key="4">
    <source>
        <dbReference type="ARBA" id="ARBA00022759"/>
    </source>
</evidence>
<dbReference type="PANTHER" id="PTHR42648:SF11">
    <property type="entry name" value="TRANSPOSON TY4-P GAG-POL POLYPROTEIN"/>
    <property type="match status" value="1"/>
</dbReference>
<keyword evidence="7" id="KW-0229">DNA integration</keyword>
<keyword evidence="12" id="KW-1185">Reference proteome</keyword>
<gene>
    <name evidence="11" type="ORF">O181_097852</name>
</gene>
<accession>A0A9Q3JA19</accession>
<keyword evidence="3" id="KW-0479">Metal-binding</keyword>
<dbReference type="PANTHER" id="PTHR42648">
    <property type="entry name" value="TRANSPOSASE, PUTATIVE-RELATED"/>
    <property type="match status" value="1"/>
</dbReference>
<dbReference type="GO" id="GO:0003887">
    <property type="term" value="F:DNA-directed DNA polymerase activity"/>
    <property type="evidence" value="ECO:0007669"/>
    <property type="project" value="UniProtKB-KW"/>
</dbReference>
<keyword evidence="4" id="KW-0255">Endonuclease</keyword>
<dbReference type="GO" id="GO:0003676">
    <property type="term" value="F:nucleic acid binding"/>
    <property type="evidence" value="ECO:0007669"/>
    <property type="project" value="InterPro"/>
</dbReference>
<dbReference type="InterPro" id="IPR012337">
    <property type="entry name" value="RNaseH-like_sf"/>
</dbReference>
<dbReference type="AlphaFoldDB" id="A0A9Q3JA19"/>
<keyword evidence="9" id="KW-0808">Transferase</keyword>
<dbReference type="EMBL" id="AVOT02066311">
    <property type="protein sequence ID" value="MBW0558137.1"/>
    <property type="molecule type" value="Genomic_DNA"/>
</dbReference>
<protein>
    <recommendedName>
        <fullName evidence="13">Integrase catalytic domain-containing protein</fullName>
    </recommendedName>
</protein>
<keyword evidence="5" id="KW-0378">Hydrolase</keyword>
<evidence type="ECO:0008006" key="13">
    <source>
        <dbReference type="Google" id="ProtNLM"/>
    </source>
</evidence>
<dbReference type="InterPro" id="IPR039537">
    <property type="entry name" value="Retrotran_Ty1/copia-like"/>
</dbReference>
<evidence type="ECO:0000313" key="11">
    <source>
        <dbReference type="EMBL" id="MBW0558137.1"/>
    </source>
</evidence>
<keyword evidence="8" id="KW-0695">RNA-directed DNA polymerase</keyword>
<dbReference type="GO" id="GO:0006310">
    <property type="term" value="P:DNA recombination"/>
    <property type="evidence" value="ECO:0007669"/>
    <property type="project" value="UniProtKB-KW"/>
</dbReference>
<evidence type="ECO:0000256" key="8">
    <source>
        <dbReference type="ARBA" id="ARBA00022918"/>
    </source>
</evidence>
<evidence type="ECO:0000256" key="5">
    <source>
        <dbReference type="ARBA" id="ARBA00022801"/>
    </source>
</evidence>
<comment type="caution">
    <text evidence="11">The sequence shown here is derived from an EMBL/GenBank/DDBJ whole genome shotgun (WGS) entry which is preliminary data.</text>
</comment>
<dbReference type="GO" id="GO:0003964">
    <property type="term" value="F:RNA-directed DNA polymerase activity"/>
    <property type="evidence" value="ECO:0007669"/>
    <property type="project" value="UniProtKB-KW"/>
</dbReference>
<keyword evidence="2" id="KW-0540">Nuclease</keyword>
<evidence type="ECO:0000256" key="2">
    <source>
        <dbReference type="ARBA" id="ARBA00022722"/>
    </source>
</evidence>
<evidence type="ECO:0000256" key="3">
    <source>
        <dbReference type="ARBA" id="ARBA00022723"/>
    </source>
</evidence>
<name>A0A9Q3JA19_9BASI</name>
<keyword evidence="1" id="KW-0548">Nucleotidyltransferase</keyword>
<evidence type="ECO:0000313" key="12">
    <source>
        <dbReference type="Proteomes" id="UP000765509"/>
    </source>
</evidence>
<organism evidence="11 12">
    <name type="scientific">Austropuccinia psidii MF-1</name>
    <dbReference type="NCBI Taxonomy" id="1389203"/>
    <lineage>
        <taxon>Eukaryota</taxon>
        <taxon>Fungi</taxon>
        <taxon>Dikarya</taxon>
        <taxon>Basidiomycota</taxon>
        <taxon>Pucciniomycotina</taxon>
        <taxon>Pucciniomycetes</taxon>
        <taxon>Pucciniales</taxon>
        <taxon>Sphaerophragmiaceae</taxon>
        <taxon>Austropuccinia</taxon>
    </lineage>
</organism>
<evidence type="ECO:0000256" key="6">
    <source>
        <dbReference type="ARBA" id="ARBA00022842"/>
    </source>
</evidence>
<evidence type="ECO:0000256" key="9">
    <source>
        <dbReference type="ARBA" id="ARBA00022932"/>
    </source>
</evidence>
<proteinExistence type="predicted"/>
<keyword evidence="6" id="KW-0460">Magnesium</keyword>
<dbReference type="GO" id="GO:0004519">
    <property type="term" value="F:endonuclease activity"/>
    <property type="evidence" value="ECO:0007669"/>
    <property type="project" value="UniProtKB-KW"/>
</dbReference>
<evidence type="ECO:0000256" key="10">
    <source>
        <dbReference type="ARBA" id="ARBA00023172"/>
    </source>
</evidence>
<evidence type="ECO:0000256" key="7">
    <source>
        <dbReference type="ARBA" id="ARBA00022908"/>
    </source>
</evidence>
<dbReference type="GO" id="GO:0016787">
    <property type="term" value="F:hydrolase activity"/>
    <property type="evidence" value="ECO:0007669"/>
    <property type="project" value="UniProtKB-KW"/>
</dbReference>